<keyword evidence="3" id="KW-1185">Reference proteome</keyword>
<dbReference type="AlphaFoldDB" id="A0A423SC89"/>
<protein>
    <submittedName>
        <fullName evidence="2">Uncharacterized protein</fullName>
    </submittedName>
</protein>
<evidence type="ECO:0000313" key="2">
    <source>
        <dbReference type="EMBL" id="ROT61773.1"/>
    </source>
</evidence>
<dbReference type="Proteomes" id="UP000283509">
    <property type="component" value="Unassembled WGS sequence"/>
</dbReference>
<sequence>MNSCVGRAEGFMSSSKRDREIARRGEFRTSVITALANWYSNYWYRVHPAVLMRSLQGCEYAFVTPTFLYLSSSLPLLRPTSPSLSFLSFVFSNHSPSIIFLFLPCFPLLSLSSLSPPSILPASIPLFPSSSFHSSRFLSFFRFYPPFLPPPSILPASSFSLPFFPLLSLFPSSSSSRFYPSLPFPSFILPAYPSFPSSSFHFFYPASTSSPRHPLASLSFPSILRFPYHFSSLPSSFLLSSRRFYPSLPSPRLYPSLPFLFFHLPSSIPLSLSISPSPFSSLPPSLFSPLPSLLLPFSLFIPLFLPPPSILPAFIPLFLPLPSIFPASIPLFPSSSSILPAFIPLFLPPPSSFSRFYPSLPPPSLFRSSRFYPSLPPSSSPSLKKGRGRG</sequence>
<reference evidence="2 3" key="1">
    <citation type="submission" date="2018-04" db="EMBL/GenBank/DDBJ databases">
        <authorList>
            <person name="Zhang X."/>
            <person name="Yuan J."/>
            <person name="Li F."/>
            <person name="Xiang J."/>
        </authorList>
    </citation>
    <scope>NUCLEOTIDE SEQUENCE [LARGE SCALE GENOMIC DNA]</scope>
    <source>
        <tissue evidence="2">Muscle</tissue>
    </source>
</reference>
<dbReference type="EMBL" id="QCYY01003998">
    <property type="protein sequence ID" value="ROT61773.1"/>
    <property type="molecule type" value="Genomic_DNA"/>
</dbReference>
<feature type="region of interest" description="Disordered" evidence="1">
    <location>
        <begin position="368"/>
        <end position="390"/>
    </location>
</feature>
<gene>
    <name evidence="2" type="ORF">C7M84_020418</name>
</gene>
<reference evidence="2 3" key="2">
    <citation type="submission" date="2019-01" db="EMBL/GenBank/DDBJ databases">
        <title>The decoding of complex shrimp genome reveals the adaptation for benthos swimmer, frequently molting mechanism and breeding impact on genome.</title>
        <authorList>
            <person name="Sun Y."/>
            <person name="Gao Y."/>
            <person name="Yu Y."/>
        </authorList>
    </citation>
    <scope>NUCLEOTIDE SEQUENCE [LARGE SCALE GENOMIC DNA]</scope>
    <source>
        <tissue evidence="2">Muscle</tissue>
    </source>
</reference>
<proteinExistence type="predicted"/>
<evidence type="ECO:0000313" key="3">
    <source>
        <dbReference type="Proteomes" id="UP000283509"/>
    </source>
</evidence>
<accession>A0A423SC89</accession>
<comment type="caution">
    <text evidence="2">The sequence shown here is derived from an EMBL/GenBank/DDBJ whole genome shotgun (WGS) entry which is preliminary data.</text>
</comment>
<organism evidence="2 3">
    <name type="scientific">Penaeus vannamei</name>
    <name type="common">Whiteleg shrimp</name>
    <name type="synonym">Litopenaeus vannamei</name>
    <dbReference type="NCBI Taxonomy" id="6689"/>
    <lineage>
        <taxon>Eukaryota</taxon>
        <taxon>Metazoa</taxon>
        <taxon>Ecdysozoa</taxon>
        <taxon>Arthropoda</taxon>
        <taxon>Crustacea</taxon>
        <taxon>Multicrustacea</taxon>
        <taxon>Malacostraca</taxon>
        <taxon>Eumalacostraca</taxon>
        <taxon>Eucarida</taxon>
        <taxon>Decapoda</taxon>
        <taxon>Dendrobranchiata</taxon>
        <taxon>Penaeoidea</taxon>
        <taxon>Penaeidae</taxon>
        <taxon>Penaeus</taxon>
    </lineage>
</organism>
<evidence type="ECO:0000256" key="1">
    <source>
        <dbReference type="SAM" id="MobiDB-lite"/>
    </source>
</evidence>
<name>A0A423SC89_PENVA</name>